<organism evidence="4 5">
    <name type="scientific">Cyanidium caldarium</name>
    <name type="common">Red alga</name>
    <dbReference type="NCBI Taxonomy" id="2771"/>
    <lineage>
        <taxon>Eukaryota</taxon>
        <taxon>Rhodophyta</taxon>
        <taxon>Bangiophyceae</taxon>
        <taxon>Cyanidiales</taxon>
        <taxon>Cyanidiaceae</taxon>
        <taxon>Cyanidium</taxon>
    </lineage>
</organism>
<keyword evidence="2" id="KW-0808">Transferase</keyword>
<dbReference type="PANTHER" id="PTHR43591">
    <property type="entry name" value="METHYLTRANSFERASE"/>
    <property type="match status" value="1"/>
</dbReference>
<dbReference type="EMBL" id="JANCYW010000006">
    <property type="protein sequence ID" value="KAK4535926.1"/>
    <property type="molecule type" value="Genomic_DNA"/>
</dbReference>
<dbReference type="SUPFAM" id="SSF53335">
    <property type="entry name" value="S-adenosyl-L-methionine-dependent methyltransferases"/>
    <property type="match status" value="1"/>
</dbReference>
<reference evidence="4 5" key="1">
    <citation type="submission" date="2022-07" db="EMBL/GenBank/DDBJ databases">
        <title>Genome-wide signatures of adaptation to extreme environments.</title>
        <authorList>
            <person name="Cho C.H."/>
            <person name="Yoon H.S."/>
        </authorList>
    </citation>
    <scope>NUCLEOTIDE SEQUENCE [LARGE SCALE GENOMIC DNA]</scope>
    <source>
        <strain evidence="4 5">DBV 063 E5</strain>
    </source>
</reference>
<gene>
    <name evidence="4" type="ORF">CDCA_CDCA06G1951</name>
</gene>
<dbReference type="NCBIfam" id="TIGR01934">
    <property type="entry name" value="MenG_MenH_UbiE"/>
    <property type="match status" value="1"/>
</dbReference>
<evidence type="ECO:0000256" key="2">
    <source>
        <dbReference type="ARBA" id="ARBA00022679"/>
    </source>
</evidence>
<keyword evidence="5" id="KW-1185">Reference proteome</keyword>
<dbReference type="InterPro" id="IPR004033">
    <property type="entry name" value="UbiE/COQ5_MeTrFase"/>
</dbReference>
<dbReference type="Proteomes" id="UP001301350">
    <property type="component" value="Unassembled WGS sequence"/>
</dbReference>
<dbReference type="Pfam" id="PF01209">
    <property type="entry name" value="Ubie_methyltran"/>
    <property type="match status" value="1"/>
</dbReference>
<dbReference type="PROSITE" id="PS01183">
    <property type="entry name" value="UBIE_1"/>
    <property type="match status" value="1"/>
</dbReference>
<keyword evidence="1" id="KW-0489">Methyltransferase</keyword>
<evidence type="ECO:0000313" key="5">
    <source>
        <dbReference type="Proteomes" id="UP001301350"/>
    </source>
</evidence>
<evidence type="ECO:0000313" key="4">
    <source>
        <dbReference type="EMBL" id="KAK4535926.1"/>
    </source>
</evidence>
<dbReference type="Gene3D" id="3.40.50.150">
    <property type="entry name" value="Vaccinia Virus protein VP39"/>
    <property type="match status" value="1"/>
</dbReference>
<comment type="caution">
    <text evidence="4">The sequence shown here is derived from an EMBL/GenBank/DDBJ whole genome shotgun (WGS) entry which is preliminary data.</text>
</comment>
<accession>A0AAV9IUU7</accession>
<dbReference type="InterPro" id="IPR023576">
    <property type="entry name" value="UbiE/COQ5_MeTrFase_CS"/>
</dbReference>
<evidence type="ECO:0000256" key="3">
    <source>
        <dbReference type="ARBA" id="ARBA00022691"/>
    </source>
</evidence>
<dbReference type="GO" id="GO:0042181">
    <property type="term" value="P:ketone biosynthetic process"/>
    <property type="evidence" value="ECO:0007669"/>
    <property type="project" value="UniProtKB-ARBA"/>
</dbReference>
<dbReference type="GO" id="GO:0008168">
    <property type="term" value="F:methyltransferase activity"/>
    <property type="evidence" value="ECO:0007669"/>
    <property type="project" value="UniProtKB-KW"/>
</dbReference>
<dbReference type="AlphaFoldDB" id="A0AAV9IUU7"/>
<sequence length="320" mass="35206">MAKMSTQNDVAAAALLAVVLYAWQDRRCRRQRRQLQLGGQGGSGDLVCDGSGKMFDAVAPRYDLLNRIMSFGLDRQWRAEAIDACLQPLVQWAGEATTSDGQSQQQRLELLDVATGTADVALDALHRHGRWLRAVVGVDASEGMIALARQKVHRAAADERVQLQVGDAESLPAEWSGRFDACVIAFGVRNFAHRAAALREIHRVLRKPSTDHSDTRPPSRLVILELIEPRTAHPLAPVARLFLRAGVPLLGALFSGRPREYLYLQRSARAFPPVESFVRFLSDECALHTLQVRHLSPFGLGPTLLVTTPAPLQDAKAMTT</sequence>
<name>A0AAV9IUU7_CYACA</name>
<evidence type="ECO:0000256" key="1">
    <source>
        <dbReference type="ARBA" id="ARBA00022603"/>
    </source>
</evidence>
<dbReference type="PROSITE" id="PS51608">
    <property type="entry name" value="SAM_MT_UBIE"/>
    <property type="match status" value="1"/>
</dbReference>
<dbReference type="CDD" id="cd02440">
    <property type="entry name" value="AdoMet_MTases"/>
    <property type="match status" value="1"/>
</dbReference>
<keyword evidence="3" id="KW-0949">S-adenosyl-L-methionine</keyword>
<protein>
    <submittedName>
        <fullName evidence="4">Uncharacterized protein</fullName>
    </submittedName>
</protein>
<dbReference type="InterPro" id="IPR029063">
    <property type="entry name" value="SAM-dependent_MTases_sf"/>
</dbReference>
<dbReference type="PANTHER" id="PTHR43591:SF24">
    <property type="entry name" value="2-METHOXY-6-POLYPRENYL-1,4-BENZOQUINOL METHYLASE, MITOCHONDRIAL"/>
    <property type="match status" value="1"/>
</dbReference>
<proteinExistence type="predicted"/>
<dbReference type="GO" id="GO:0032259">
    <property type="term" value="P:methylation"/>
    <property type="evidence" value="ECO:0007669"/>
    <property type="project" value="UniProtKB-KW"/>
</dbReference>